<keyword evidence="2" id="KW-1185">Reference proteome</keyword>
<gene>
    <name evidence="1" type="ORF">SAMN05444959_101426</name>
</gene>
<dbReference type="RefSeq" id="WP_179217608.1">
    <property type="nucleotide sequence ID" value="NZ_CP067129.1"/>
</dbReference>
<name>A0A239PMR9_9RHOB</name>
<evidence type="ECO:0000313" key="1">
    <source>
        <dbReference type="EMBL" id="SNT68865.1"/>
    </source>
</evidence>
<dbReference type="SUPFAM" id="SSF53448">
    <property type="entry name" value="Nucleotide-diphospho-sugar transferases"/>
    <property type="match status" value="1"/>
</dbReference>
<sequence length="342" mass="38631">MPAKPLNIRPVRDIATQPNLLIVAQAGRLEYEALILAASLRHSSPGWKGKLIVAEPRPEGAWLGHETLISEPVRGALQHLDAEIRPFTAQHFGAAYPYGNKIEALSVLPEEEPFLFLDSDTLITGSLDRLEFDFDRPSASMRREGTWPVPPLYGPGYGAIWKSLYDRFGLDFDSSLDLSQPDEHWERYLYFNAGWFFGADPAEFGRRFLEWALAVRAEPGDELACQSLDPWLDQVVLPLVIHSLGGGRPDEALAGLDGATTCHYRKLPLLYATQPDEVLDVLEQAVAPNKIKKCLREWEPARKLIYQGKGRSKVRPMFDRDALPAREQPIRNQLRKKGWWLV</sequence>
<evidence type="ECO:0000313" key="2">
    <source>
        <dbReference type="Proteomes" id="UP000198307"/>
    </source>
</evidence>
<reference evidence="1 2" key="1">
    <citation type="submission" date="2017-07" db="EMBL/GenBank/DDBJ databases">
        <authorList>
            <person name="Sun Z.S."/>
            <person name="Albrecht U."/>
            <person name="Echele G."/>
            <person name="Lee C.C."/>
        </authorList>
    </citation>
    <scope>NUCLEOTIDE SEQUENCE [LARGE SCALE GENOMIC DNA]</scope>
    <source>
        <strain evidence="1 2">DSM 14827</strain>
    </source>
</reference>
<evidence type="ECO:0008006" key="3">
    <source>
        <dbReference type="Google" id="ProtNLM"/>
    </source>
</evidence>
<dbReference type="Proteomes" id="UP000198307">
    <property type="component" value="Unassembled WGS sequence"/>
</dbReference>
<accession>A0A239PMR9</accession>
<organism evidence="1 2">
    <name type="scientific">Paracoccus seriniphilus</name>
    <dbReference type="NCBI Taxonomy" id="184748"/>
    <lineage>
        <taxon>Bacteria</taxon>
        <taxon>Pseudomonadati</taxon>
        <taxon>Pseudomonadota</taxon>
        <taxon>Alphaproteobacteria</taxon>
        <taxon>Rhodobacterales</taxon>
        <taxon>Paracoccaceae</taxon>
        <taxon>Paracoccus</taxon>
    </lineage>
</organism>
<proteinExistence type="predicted"/>
<dbReference type="InterPro" id="IPR029044">
    <property type="entry name" value="Nucleotide-diphossugar_trans"/>
</dbReference>
<protein>
    <recommendedName>
        <fullName evidence="3">Glycosyl transferase family 8</fullName>
    </recommendedName>
</protein>
<dbReference type="AlphaFoldDB" id="A0A239PMR9"/>
<dbReference type="EMBL" id="FZQB01000001">
    <property type="protein sequence ID" value="SNT68865.1"/>
    <property type="molecule type" value="Genomic_DNA"/>
</dbReference>